<dbReference type="Pfam" id="PF00072">
    <property type="entry name" value="Response_reg"/>
    <property type="match status" value="1"/>
</dbReference>
<reference evidence="2" key="1">
    <citation type="journal article" date="2011" name="PLoS ONE">
        <title>Genome of a low-salinity ammonia-oxidizing archaeon determined by single-cell and metagenomic analysis.</title>
        <authorList>
            <person name="Blainey P.C."/>
            <person name="Mosier A.C."/>
            <person name="Potanina A."/>
            <person name="Francis C.A."/>
            <person name="Quake S.R."/>
        </authorList>
    </citation>
    <scope>NUCLEOTIDE SEQUENCE [LARGE SCALE GENOMIC DNA]</scope>
    <source>
        <strain evidence="2">SFB1</strain>
    </source>
</reference>
<dbReference type="AlphaFoldDB" id="F3KK81"/>
<evidence type="ECO:0000259" key="1">
    <source>
        <dbReference type="PROSITE" id="PS50110"/>
    </source>
</evidence>
<dbReference type="GO" id="GO:0000160">
    <property type="term" value="P:phosphorelay signal transduction system"/>
    <property type="evidence" value="ECO:0007669"/>
    <property type="project" value="InterPro"/>
</dbReference>
<gene>
    <name evidence="2" type="ORF">Nlim_0894</name>
</gene>
<dbReference type="InterPro" id="IPR011006">
    <property type="entry name" value="CheY-like_superfamily"/>
</dbReference>
<dbReference type="PANTHER" id="PTHR43228:SF1">
    <property type="entry name" value="TWO-COMPONENT RESPONSE REGULATOR ARR22"/>
    <property type="match status" value="1"/>
</dbReference>
<dbReference type="PROSITE" id="PS50110">
    <property type="entry name" value="RESPONSE_REGULATORY"/>
    <property type="match status" value="1"/>
</dbReference>
<dbReference type="CDD" id="cd00156">
    <property type="entry name" value="REC"/>
    <property type="match status" value="1"/>
</dbReference>
<dbReference type="Proteomes" id="UP000004348">
    <property type="component" value="Chromosome"/>
</dbReference>
<dbReference type="SUPFAM" id="SSF52172">
    <property type="entry name" value="CheY-like"/>
    <property type="match status" value="1"/>
</dbReference>
<comment type="caution">
    <text evidence="2">The sequence shown here is derived from an EMBL/GenBank/DDBJ whole genome shotgun (WGS) entry which is preliminary data.</text>
</comment>
<name>F3KK81_9ARCH</name>
<dbReference type="SMART" id="SM00448">
    <property type="entry name" value="REC"/>
    <property type="match status" value="1"/>
</dbReference>
<dbReference type="HOGENOM" id="CLU_000445_69_15_2"/>
<dbReference type="Gene3D" id="3.40.50.2300">
    <property type="match status" value="1"/>
</dbReference>
<dbReference type="PANTHER" id="PTHR43228">
    <property type="entry name" value="TWO-COMPONENT RESPONSE REGULATOR"/>
    <property type="match status" value="1"/>
</dbReference>
<accession>F3KK81</accession>
<evidence type="ECO:0000313" key="2">
    <source>
        <dbReference type="EMBL" id="EGG42248.1"/>
    </source>
</evidence>
<organism evidence="2">
    <name type="scientific">Candidatus Nitrosarchaeum limnium SFB1</name>
    <dbReference type="NCBI Taxonomy" id="886738"/>
    <lineage>
        <taxon>Archaea</taxon>
        <taxon>Nitrososphaerota</taxon>
        <taxon>Nitrososphaeria</taxon>
        <taxon>Nitrosopumilales</taxon>
        <taxon>Nitrosopumilaceae</taxon>
        <taxon>Nitrosarchaeum</taxon>
    </lineage>
</organism>
<sequence length="140" mass="16132">MSNRSLKILVVEDSKALASTYKQVLEVESHKVTVTYDGKTELEIYEKELKKGFVGKTPFDIIISDNSMNEMNGREAAKVIRSFVPHQKFFFVTGEKQLILDEFDVDGKTMDVEEKPISMRLFLKKNKSSYSIRADYHIKT</sequence>
<dbReference type="InterPro" id="IPR052048">
    <property type="entry name" value="ST_Response_Regulator"/>
</dbReference>
<protein>
    <recommendedName>
        <fullName evidence="1">Response regulatory domain-containing protein</fullName>
    </recommendedName>
</protein>
<dbReference type="EMBL" id="AEGP01000033">
    <property type="protein sequence ID" value="EGG42248.1"/>
    <property type="molecule type" value="Genomic_DNA"/>
</dbReference>
<feature type="domain" description="Response regulatory" evidence="1">
    <location>
        <begin position="7"/>
        <end position="130"/>
    </location>
</feature>
<dbReference type="InterPro" id="IPR001789">
    <property type="entry name" value="Sig_transdc_resp-reg_receiver"/>
</dbReference>
<dbReference type="STRING" id="886738.Nlim_0894"/>
<proteinExistence type="predicted"/>